<dbReference type="EMBL" id="GG666451">
    <property type="protein sequence ID" value="EEN70056.1"/>
    <property type="molecule type" value="Genomic_DNA"/>
</dbReference>
<organism evidence="2">
    <name type="scientific">Branchiostoma floridae</name>
    <name type="common">Florida lancelet</name>
    <name type="synonym">Amphioxus</name>
    <dbReference type="NCBI Taxonomy" id="7739"/>
    <lineage>
        <taxon>Eukaryota</taxon>
        <taxon>Metazoa</taxon>
        <taxon>Chordata</taxon>
        <taxon>Cephalochordata</taxon>
        <taxon>Leptocardii</taxon>
        <taxon>Amphioxiformes</taxon>
        <taxon>Branchiostomatidae</taxon>
        <taxon>Branchiostoma</taxon>
    </lineage>
</organism>
<dbReference type="AlphaFoldDB" id="C3XQ35"/>
<reference evidence="2" key="1">
    <citation type="journal article" date="2008" name="Nature">
        <title>The amphioxus genome and the evolution of the chordate karyotype.</title>
        <authorList>
            <consortium name="US DOE Joint Genome Institute (JGI-PGF)"/>
            <person name="Putnam N.H."/>
            <person name="Butts T."/>
            <person name="Ferrier D.E.K."/>
            <person name="Furlong R.F."/>
            <person name="Hellsten U."/>
            <person name="Kawashima T."/>
            <person name="Robinson-Rechavi M."/>
            <person name="Shoguchi E."/>
            <person name="Terry A."/>
            <person name="Yu J.-K."/>
            <person name="Benito-Gutierrez E.L."/>
            <person name="Dubchak I."/>
            <person name="Garcia-Fernandez J."/>
            <person name="Gibson-Brown J.J."/>
            <person name="Grigoriev I.V."/>
            <person name="Horton A.C."/>
            <person name="de Jong P.J."/>
            <person name="Jurka J."/>
            <person name="Kapitonov V.V."/>
            <person name="Kohara Y."/>
            <person name="Kuroki Y."/>
            <person name="Lindquist E."/>
            <person name="Lucas S."/>
            <person name="Osoegawa K."/>
            <person name="Pennacchio L.A."/>
            <person name="Salamov A.A."/>
            <person name="Satou Y."/>
            <person name="Sauka-Spengler T."/>
            <person name="Schmutz J."/>
            <person name="Shin-I T."/>
            <person name="Toyoda A."/>
            <person name="Bronner-Fraser M."/>
            <person name="Fujiyama A."/>
            <person name="Holland L.Z."/>
            <person name="Holland P.W.H."/>
            <person name="Satoh N."/>
            <person name="Rokhsar D.S."/>
        </authorList>
    </citation>
    <scope>NUCLEOTIDE SEQUENCE [LARGE SCALE GENOMIC DNA]</scope>
    <source>
        <strain evidence="2">S238N-H82</strain>
        <tissue evidence="2">Testes</tissue>
    </source>
</reference>
<protein>
    <submittedName>
        <fullName evidence="2">Uncharacterized protein</fullName>
    </submittedName>
</protein>
<accession>C3XQ35</accession>
<feature type="region of interest" description="Disordered" evidence="1">
    <location>
        <begin position="122"/>
        <end position="141"/>
    </location>
</feature>
<gene>
    <name evidence="2" type="ORF">BRAFLDRAFT_67369</name>
</gene>
<feature type="region of interest" description="Disordered" evidence="1">
    <location>
        <begin position="1"/>
        <end position="33"/>
    </location>
</feature>
<proteinExistence type="predicted"/>
<dbReference type="InParanoid" id="C3XQ35"/>
<evidence type="ECO:0000256" key="1">
    <source>
        <dbReference type="SAM" id="MobiDB-lite"/>
    </source>
</evidence>
<feature type="compositionally biased region" description="Basic residues" evidence="1">
    <location>
        <begin position="131"/>
        <end position="141"/>
    </location>
</feature>
<sequence>MEKPAAGVNRKLQVARRPDRGPGAGPVKNWPPHRKVNLQTGWHIGNWKSDQCRCLYHPETRTAVSLVTGEDMGKFGLPWTAEDEPMFVDIDNVDFCVDPTTITCKDRSWKLWEDMLPQWRLKPPEPPGLPKVRKGTTRNEV</sequence>
<evidence type="ECO:0000313" key="2">
    <source>
        <dbReference type="EMBL" id="EEN70056.1"/>
    </source>
</evidence>
<name>C3XQ35_BRAFL</name>